<feature type="domain" description="Zinc finger ZPR1-type" evidence="1">
    <location>
        <begin position="13"/>
        <end position="56"/>
    </location>
</feature>
<name>X1TAK7_9ZZZZ</name>
<dbReference type="Gene3D" id="2.20.25.420">
    <property type="entry name" value="ZPR1, zinc finger domain"/>
    <property type="match status" value="1"/>
</dbReference>
<accession>X1TAK7</accession>
<protein>
    <recommendedName>
        <fullName evidence="1">Zinc finger ZPR1-type domain-containing protein</fullName>
    </recommendedName>
</protein>
<dbReference type="Pfam" id="PF03367">
    <property type="entry name" value="Zn_ribbon_ZPR1"/>
    <property type="match status" value="1"/>
</dbReference>
<reference evidence="2" key="1">
    <citation type="journal article" date="2014" name="Front. Microbiol.">
        <title>High frequency of phylogenetically diverse reductive dehalogenase-homologous genes in deep subseafloor sedimentary metagenomes.</title>
        <authorList>
            <person name="Kawai M."/>
            <person name="Futagami T."/>
            <person name="Toyoda A."/>
            <person name="Takaki Y."/>
            <person name="Nishi S."/>
            <person name="Hori S."/>
            <person name="Arai W."/>
            <person name="Tsubouchi T."/>
            <person name="Morono Y."/>
            <person name="Uchiyama I."/>
            <person name="Ito T."/>
            <person name="Fujiyama A."/>
            <person name="Inagaki F."/>
            <person name="Takami H."/>
        </authorList>
    </citation>
    <scope>NUCLEOTIDE SEQUENCE</scope>
    <source>
        <strain evidence="2">Expedition CK06-06</strain>
    </source>
</reference>
<organism evidence="2">
    <name type="scientific">marine sediment metagenome</name>
    <dbReference type="NCBI Taxonomy" id="412755"/>
    <lineage>
        <taxon>unclassified sequences</taxon>
        <taxon>metagenomes</taxon>
        <taxon>ecological metagenomes</taxon>
    </lineage>
</organism>
<dbReference type="InterPro" id="IPR042452">
    <property type="entry name" value="ZPR1_Znf1/2"/>
</dbReference>
<comment type="caution">
    <text evidence="2">The sequence shown here is derived from an EMBL/GenBank/DDBJ whole genome shotgun (WGS) entry which is preliminary data.</text>
</comment>
<evidence type="ECO:0000313" key="2">
    <source>
        <dbReference type="EMBL" id="GAJ02314.1"/>
    </source>
</evidence>
<dbReference type="InterPro" id="IPR004457">
    <property type="entry name" value="Znf_ZPR1"/>
</dbReference>
<gene>
    <name evidence="2" type="ORF">S12H4_28262</name>
</gene>
<proteinExistence type="predicted"/>
<dbReference type="EMBL" id="BARW01016202">
    <property type="protein sequence ID" value="GAJ02314.1"/>
    <property type="molecule type" value="Genomic_DNA"/>
</dbReference>
<dbReference type="GO" id="GO:0008270">
    <property type="term" value="F:zinc ion binding"/>
    <property type="evidence" value="ECO:0007669"/>
    <property type="project" value="InterPro"/>
</dbReference>
<dbReference type="AlphaFoldDB" id="X1TAK7"/>
<sequence>MSERAEKTEINYSFKCPICSEGKIEISKVTYDVPDGDKILIIKFECNICNYSNNDIIPLTTNFAPGIM</sequence>
<evidence type="ECO:0000259" key="1">
    <source>
        <dbReference type="Pfam" id="PF03367"/>
    </source>
</evidence>
<feature type="non-terminal residue" evidence="2">
    <location>
        <position position="68"/>
    </location>
</feature>